<dbReference type="HOGENOM" id="CLU_076571_0_0_5"/>
<comment type="function">
    <text evidence="3">Lytic transglycosylase with a strong preference for naked glycan strands that lack stem peptides.</text>
</comment>
<accession>U6B5F6</accession>
<evidence type="ECO:0000256" key="3">
    <source>
        <dbReference type="HAMAP-Rule" id="MF_02071"/>
    </source>
</evidence>
<dbReference type="HAMAP" id="MF_02071">
    <property type="entry name" value="RlpA"/>
    <property type="match status" value="1"/>
</dbReference>
<dbReference type="Pfam" id="PF03330">
    <property type="entry name" value="DPBB_1"/>
    <property type="match status" value="1"/>
</dbReference>
<name>U6B5F6_9HYPH</name>
<dbReference type="EC" id="4.2.2.-" evidence="3"/>
<dbReference type="GO" id="GO:0000270">
    <property type="term" value="P:peptidoglycan metabolic process"/>
    <property type="evidence" value="ECO:0007669"/>
    <property type="project" value="UniProtKB-UniRule"/>
</dbReference>
<dbReference type="InterPro" id="IPR036908">
    <property type="entry name" value="RlpA-like_sf"/>
</dbReference>
<feature type="domain" description="RlpA-like protein double-psi beta-barrel" evidence="5">
    <location>
        <begin position="65"/>
        <end position="151"/>
    </location>
</feature>
<comment type="similarity">
    <text evidence="3 4">Belongs to the RlpA family.</text>
</comment>
<dbReference type="PANTHER" id="PTHR34183:SF1">
    <property type="entry name" value="ENDOLYTIC PEPTIDOGLYCAN TRANSGLYCOSYLASE RLPA"/>
    <property type="match status" value="1"/>
</dbReference>
<reference evidence="6 7" key="1">
    <citation type="journal article" date="2014" name="Mol. Plant Microbe Interact.">
        <title>The complete genome sequence of Candidatus Liberibacter americanus, associated with citrus Huanglongbing.</title>
        <authorList>
            <person name="Wulff N.A."/>
            <person name="Zhang S."/>
            <person name="Setubal J.C."/>
            <person name="Almeida N.F."/>
            <person name="Martins E.C."/>
            <person name="Harakava R."/>
            <person name="Kumar D."/>
            <person name="Rangel L.T."/>
            <person name="Foissac X."/>
            <person name="Bove J."/>
            <person name="Gabriel D.W."/>
        </authorList>
    </citation>
    <scope>NUCLEOTIDE SEQUENCE [LARGE SCALE GENOMIC DNA]</scope>
    <source>
        <strain evidence="6 7">Sao Paulo</strain>
    </source>
</reference>
<dbReference type="PANTHER" id="PTHR34183">
    <property type="entry name" value="ENDOLYTIC PEPTIDOGLYCAN TRANSGLYCOSYLASE RLPA"/>
    <property type="match status" value="1"/>
</dbReference>
<dbReference type="Gene3D" id="2.40.40.10">
    <property type="entry name" value="RlpA-like domain"/>
    <property type="match status" value="1"/>
</dbReference>
<dbReference type="EMBL" id="CP006604">
    <property type="protein sequence ID" value="AHA27943.1"/>
    <property type="molecule type" value="Genomic_DNA"/>
</dbReference>
<evidence type="ECO:0000256" key="2">
    <source>
        <dbReference type="ARBA" id="ARBA00023316"/>
    </source>
</evidence>
<dbReference type="SUPFAM" id="SSF50685">
    <property type="entry name" value="Barwin-like endoglucanases"/>
    <property type="match status" value="1"/>
</dbReference>
<dbReference type="InterPro" id="IPR009009">
    <property type="entry name" value="RlpA-like_DPBB"/>
</dbReference>
<dbReference type="CDD" id="cd22268">
    <property type="entry name" value="DPBB_RlpA-like"/>
    <property type="match status" value="1"/>
</dbReference>
<protein>
    <recommendedName>
        <fullName evidence="3">Endolytic peptidoglycan transglycosylase RlpA</fullName>
        <ecNumber evidence="3">4.2.2.-</ecNumber>
    </recommendedName>
</protein>
<keyword evidence="6" id="KW-0449">Lipoprotein</keyword>
<evidence type="ECO:0000313" key="7">
    <source>
        <dbReference type="Proteomes" id="UP000017862"/>
    </source>
</evidence>
<evidence type="ECO:0000313" key="6">
    <source>
        <dbReference type="EMBL" id="AHA27943.1"/>
    </source>
</evidence>
<dbReference type="eggNOG" id="COG0797">
    <property type="taxonomic scope" value="Bacteria"/>
</dbReference>
<dbReference type="PATRIC" id="fig|1261131.3.peg.568"/>
<dbReference type="KEGG" id="lar:lam_596"/>
<organism evidence="6 7">
    <name type="scientific">Candidatus Liberibacter americanus str. Sao Paulo</name>
    <dbReference type="NCBI Taxonomy" id="1261131"/>
    <lineage>
        <taxon>Bacteria</taxon>
        <taxon>Pseudomonadati</taxon>
        <taxon>Pseudomonadota</taxon>
        <taxon>Alphaproteobacteria</taxon>
        <taxon>Hyphomicrobiales</taxon>
        <taxon>Rhizobiaceae</taxon>
        <taxon>Liberibacter</taxon>
    </lineage>
</organism>
<keyword evidence="7" id="KW-1185">Reference proteome</keyword>
<proteinExistence type="inferred from homology"/>
<evidence type="ECO:0000256" key="4">
    <source>
        <dbReference type="RuleBase" id="RU003495"/>
    </source>
</evidence>
<dbReference type="GO" id="GO:0071555">
    <property type="term" value="P:cell wall organization"/>
    <property type="evidence" value="ECO:0007669"/>
    <property type="project" value="UniProtKB-KW"/>
</dbReference>
<dbReference type="GO" id="GO:0008932">
    <property type="term" value="F:lytic endotransglycosylase activity"/>
    <property type="evidence" value="ECO:0007669"/>
    <property type="project" value="UniProtKB-UniRule"/>
</dbReference>
<keyword evidence="1 3" id="KW-0456">Lyase</keyword>
<evidence type="ECO:0000259" key="5">
    <source>
        <dbReference type="Pfam" id="PF03330"/>
    </source>
</evidence>
<dbReference type="STRING" id="1261131.lam_596"/>
<dbReference type="AlphaFoldDB" id="U6B5F6"/>
<keyword evidence="2 3" id="KW-0961">Cell wall biogenesis/degradation</keyword>
<dbReference type="InterPro" id="IPR034718">
    <property type="entry name" value="RlpA"/>
</dbReference>
<dbReference type="Proteomes" id="UP000017862">
    <property type="component" value="Chromosome"/>
</dbReference>
<dbReference type="InterPro" id="IPR012997">
    <property type="entry name" value="RplA"/>
</dbReference>
<evidence type="ECO:0000256" key="1">
    <source>
        <dbReference type="ARBA" id="ARBA00023239"/>
    </source>
</evidence>
<sequence length="259" mass="29398">MTNRNLVNQDNEYFPESRYGVSASERVVFGKAVPKGGGYYVLGKPYQIKGRHYIPREYISYAVIGTASWYGSAFHGRLTANGEIYDTESLTAAHPTLPLPSYVRVTNLENGLSIVVRVNDRGPYHDDRLIDLSNAAARILMIENRGVVKVHAHYLGMAMLGGNDRQYLLSSLKLHSKPILLPVGCEYKEKVVRIPYLLTTSHIVSLTDCSDRNLQNQLLSSNKRKNYSVIPTPIIHSKYLNKKQRKIYIPVHLKKYYKN</sequence>
<dbReference type="GO" id="GO:0009279">
    <property type="term" value="C:cell outer membrane"/>
    <property type="evidence" value="ECO:0007669"/>
    <property type="project" value="TreeGrafter"/>
</dbReference>
<gene>
    <name evidence="3 6" type="primary">rlpA</name>
    <name evidence="6" type="ORF">lam_596</name>
</gene>
<dbReference type="NCBIfam" id="TIGR00413">
    <property type="entry name" value="rlpA"/>
    <property type="match status" value="1"/>
</dbReference>